<sequence length="153" mass="17265">MSVMGQQLSFDFHTPVPALPERHAQQIHGQGRRRRVERGALGHRAGLSAEAQVAQDYRRRGYRVAGQRWRGRSGEIDLILHDGDGLIFVEVKKSRSFDHAMQHLSSRQIARLLRAGEEFAGTQPRGSLIEMRFDVALMNEQGMIRIVENALGP</sequence>
<name>Q0FQ74_SALBH</name>
<organism evidence="3 4">
    <name type="scientific">Salipiger bermudensis (strain DSM 26914 / JCM 13377 / KCTC 12554 / HTCC2601)</name>
    <name type="common">Pelagibaca bermudensis</name>
    <dbReference type="NCBI Taxonomy" id="314265"/>
    <lineage>
        <taxon>Bacteria</taxon>
        <taxon>Pseudomonadati</taxon>
        <taxon>Pseudomonadota</taxon>
        <taxon>Alphaproteobacteria</taxon>
        <taxon>Rhodobacterales</taxon>
        <taxon>Roseobacteraceae</taxon>
        <taxon>Salipiger</taxon>
    </lineage>
</organism>
<dbReference type="InterPro" id="IPR011335">
    <property type="entry name" value="Restrct_endonuc-II-like"/>
</dbReference>
<dbReference type="PANTHER" id="PTHR34039:SF1">
    <property type="entry name" value="UPF0102 PROTEIN YRAN"/>
    <property type="match status" value="1"/>
</dbReference>
<accession>Q0FQ74</accession>
<dbReference type="PANTHER" id="PTHR34039">
    <property type="entry name" value="UPF0102 PROTEIN YRAN"/>
    <property type="match status" value="1"/>
</dbReference>
<dbReference type="HOGENOM" id="CLU_115353_0_1_5"/>
<dbReference type="GO" id="GO:0003676">
    <property type="term" value="F:nucleic acid binding"/>
    <property type="evidence" value="ECO:0007669"/>
    <property type="project" value="InterPro"/>
</dbReference>
<evidence type="ECO:0000256" key="2">
    <source>
        <dbReference type="HAMAP-Rule" id="MF_00048"/>
    </source>
</evidence>
<keyword evidence="4" id="KW-1185">Reference proteome</keyword>
<gene>
    <name evidence="3" type="ORF">R2601_09967</name>
</gene>
<comment type="caution">
    <text evidence="3">The sequence shown here is derived from an EMBL/GenBank/DDBJ whole genome shotgun (WGS) entry which is preliminary data.</text>
</comment>
<dbReference type="InterPro" id="IPR003509">
    <property type="entry name" value="UPF0102_YraN-like"/>
</dbReference>
<protein>
    <recommendedName>
        <fullName evidence="2">UPF0102 protein R2601_09967</fullName>
    </recommendedName>
</protein>
<dbReference type="HAMAP" id="MF_00048">
    <property type="entry name" value="UPF0102"/>
    <property type="match status" value="1"/>
</dbReference>
<dbReference type="STRING" id="314265.R2601_09967"/>
<dbReference type="SUPFAM" id="SSF52980">
    <property type="entry name" value="Restriction endonuclease-like"/>
    <property type="match status" value="1"/>
</dbReference>
<dbReference type="EMBL" id="AATQ01000015">
    <property type="protein sequence ID" value="EAU46373.1"/>
    <property type="molecule type" value="Genomic_DNA"/>
</dbReference>
<evidence type="ECO:0000313" key="3">
    <source>
        <dbReference type="EMBL" id="EAU46373.1"/>
    </source>
</evidence>
<comment type="similarity">
    <text evidence="1 2">Belongs to the UPF0102 family.</text>
</comment>
<dbReference type="AlphaFoldDB" id="Q0FQ74"/>
<evidence type="ECO:0000313" key="4">
    <source>
        <dbReference type="Proteomes" id="UP000006230"/>
    </source>
</evidence>
<dbReference type="Gene3D" id="3.40.1350.10">
    <property type="match status" value="1"/>
</dbReference>
<dbReference type="Proteomes" id="UP000006230">
    <property type="component" value="Unassembled WGS sequence"/>
</dbReference>
<proteinExistence type="inferred from homology"/>
<dbReference type="RefSeq" id="WP_007792961.1">
    <property type="nucleotide sequence ID" value="NZ_DS022276.1"/>
</dbReference>
<reference evidence="3 4" key="1">
    <citation type="journal article" date="2010" name="J. Bacteriol.">
        <title>Genome sequences of Pelagibaca bermudensis HTCC2601T and Maritimibacter alkaliphilus HTCC2654T, the type strains of two marine Roseobacter genera.</title>
        <authorList>
            <person name="Thrash J.C."/>
            <person name="Cho J.C."/>
            <person name="Ferriera S."/>
            <person name="Johnson J."/>
            <person name="Vergin K.L."/>
            <person name="Giovannoni S.J."/>
        </authorList>
    </citation>
    <scope>NUCLEOTIDE SEQUENCE [LARGE SCALE GENOMIC DNA]</scope>
    <source>
        <strain evidence="4">DSM 26914 / JCM 13377 / KCTC 12554 / HTCC2601</strain>
    </source>
</reference>
<evidence type="ECO:0000256" key="1">
    <source>
        <dbReference type="ARBA" id="ARBA00006738"/>
    </source>
</evidence>
<dbReference type="Pfam" id="PF02021">
    <property type="entry name" value="UPF0102"/>
    <property type="match status" value="1"/>
</dbReference>
<dbReference type="eggNOG" id="COG0792">
    <property type="taxonomic scope" value="Bacteria"/>
</dbReference>
<dbReference type="InterPro" id="IPR011856">
    <property type="entry name" value="tRNA_endonuc-like_dom_sf"/>
</dbReference>